<accession>A0A2W7NW31</accession>
<name>A0A2W7NW31_9BACT</name>
<dbReference type="EMBL" id="QKZK01000001">
    <property type="protein sequence ID" value="PZX20814.1"/>
    <property type="molecule type" value="Genomic_DNA"/>
</dbReference>
<feature type="signal peptide" evidence="1">
    <location>
        <begin position="1"/>
        <end position="23"/>
    </location>
</feature>
<comment type="caution">
    <text evidence="2">The sequence shown here is derived from an EMBL/GenBank/DDBJ whole genome shotgun (WGS) entry which is preliminary data.</text>
</comment>
<dbReference type="AlphaFoldDB" id="A0A2W7NW31"/>
<protein>
    <submittedName>
        <fullName evidence="2">Putative secreted protein (Por secretion system target)</fullName>
    </submittedName>
</protein>
<evidence type="ECO:0000313" key="3">
    <source>
        <dbReference type="Proteomes" id="UP000249239"/>
    </source>
</evidence>
<sequence>MKKLATTLGCLVALAATSFSAMAQDDFTKGTNYYLIYLDEETELANLPGSKIEGDFRPNGSTHNLWIWGDTYKAPATSGPNWNGEPGAYLSFAVANAGWSGLGFNISETYDFGAITSDYTFHIAMKSTATNSHLLGIDAGTGNTGKICIGANDFVDGNITYKPYTNFPRDGKWHLIEIPMSEFFKSGLRYDVGAVNGTNVFWMLSGNNPGTVIDMDAIYIYKKTGGSSSVANRDGKQISMLVNQNEVTVFNTDATVEIFSLTGNKVKESNETSINCNDLPKGFYIVKSGSFSGKIQVK</sequence>
<dbReference type="InterPro" id="IPR008979">
    <property type="entry name" value="Galactose-bd-like_sf"/>
</dbReference>
<reference evidence="2 3" key="1">
    <citation type="submission" date="2018-06" db="EMBL/GenBank/DDBJ databases">
        <title>Genomic Encyclopedia of Archaeal and Bacterial Type Strains, Phase II (KMG-II): from individual species to whole genera.</title>
        <authorList>
            <person name="Goeker M."/>
        </authorList>
    </citation>
    <scope>NUCLEOTIDE SEQUENCE [LARGE SCALE GENOMIC DNA]</scope>
    <source>
        <strain evidence="2 3">DSM 6779</strain>
    </source>
</reference>
<organism evidence="2 3">
    <name type="scientific">Breznakibacter xylanolyticus</name>
    <dbReference type="NCBI Taxonomy" id="990"/>
    <lineage>
        <taxon>Bacteria</taxon>
        <taxon>Pseudomonadati</taxon>
        <taxon>Bacteroidota</taxon>
        <taxon>Bacteroidia</taxon>
        <taxon>Marinilabiliales</taxon>
        <taxon>Marinilabiliaceae</taxon>
        <taxon>Breznakibacter</taxon>
    </lineage>
</organism>
<evidence type="ECO:0000313" key="2">
    <source>
        <dbReference type="EMBL" id="PZX20814.1"/>
    </source>
</evidence>
<dbReference type="Gene3D" id="2.60.120.430">
    <property type="entry name" value="Galactose-binding lectin"/>
    <property type="match status" value="1"/>
</dbReference>
<dbReference type="OrthoDB" id="155521at2"/>
<keyword evidence="1" id="KW-0732">Signal</keyword>
<feature type="chain" id="PRO_5016067142" evidence="1">
    <location>
        <begin position="24"/>
        <end position="298"/>
    </location>
</feature>
<evidence type="ECO:0000256" key="1">
    <source>
        <dbReference type="SAM" id="SignalP"/>
    </source>
</evidence>
<dbReference type="RefSeq" id="WP_111443959.1">
    <property type="nucleotide sequence ID" value="NZ_QKZK01000001.1"/>
</dbReference>
<gene>
    <name evidence="2" type="ORF">LX69_00239</name>
</gene>
<proteinExistence type="predicted"/>
<dbReference type="SUPFAM" id="SSF49785">
    <property type="entry name" value="Galactose-binding domain-like"/>
    <property type="match status" value="1"/>
</dbReference>
<dbReference type="Proteomes" id="UP000249239">
    <property type="component" value="Unassembled WGS sequence"/>
</dbReference>
<keyword evidence="3" id="KW-1185">Reference proteome</keyword>